<evidence type="ECO:0000256" key="3">
    <source>
        <dbReference type="ARBA" id="ARBA00022768"/>
    </source>
</evidence>
<evidence type="ECO:0000256" key="6">
    <source>
        <dbReference type="HAMAP-Rule" id="MF_00050"/>
    </source>
</evidence>
<dbReference type="InterPro" id="IPR009060">
    <property type="entry name" value="UBA-like_sf"/>
</dbReference>
<evidence type="ECO:0000256" key="5">
    <source>
        <dbReference type="ARBA" id="ARBA00025453"/>
    </source>
</evidence>
<evidence type="ECO:0000256" key="4">
    <source>
        <dbReference type="ARBA" id="ARBA00022917"/>
    </source>
</evidence>
<comment type="subcellular location">
    <subcellularLocation>
        <location evidence="6">Cytoplasm</location>
    </subcellularLocation>
</comment>
<dbReference type="PANTHER" id="PTHR11741:SF10">
    <property type="entry name" value="POLYPROTEIN OF EF-TS, CHLOROPLASTIC"/>
    <property type="match status" value="1"/>
</dbReference>
<name>A0A0G1UUQ0_9BACT</name>
<comment type="function">
    <text evidence="5 6">Associates with the EF-Tu.GDP complex and induces the exchange of GDP to GTP. It remains bound to the aminoacyl-tRNA.EF-Tu.GTP complex up to the GTP hydrolysis stage on the ribosome.</text>
</comment>
<feature type="region of interest" description="Involved in Mg(2+) ion dislocation from EF-Tu" evidence="6">
    <location>
        <begin position="77"/>
        <end position="80"/>
    </location>
</feature>
<keyword evidence="4 6" id="KW-0648">Protein biosynthesis</keyword>
<dbReference type="GO" id="GO:0005737">
    <property type="term" value="C:cytoplasm"/>
    <property type="evidence" value="ECO:0007669"/>
    <property type="project" value="UniProtKB-SubCell"/>
</dbReference>
<evidence type="ECO:0000259" key="7">
    <source>
        <dbReference type="Pfam" id="PF00889"/>
    </source>
</evidence>
<dbReference type="Gene3D" id="3.30.479.20">
    <property type="entry name" value="Elongation factor Ts, dimerisation domain"/>
    <property type="match status" value="1"/>
</dbReference>
<evidence type="ECO:0000256" key="1">
    <source>
        <dbReference type="ARBA" id="ARBA00005532"/>
    </source>
</evidence>
<comment type="caution">
    <text evidence="8">The sequence shown here is derived from an EMBL/GenBank/DDBJ whole genome shotgun (WGS) entry which is preliminary data.</text>
</comment>
<dbReference type="AlphaFoldDB" id="A0A0G1UUQ0"/>
<organism evidence="8 9">
    <name type="scientific">Candidatus Jorgensenbacteria bacterium GW2011_GWC1_48_8</name>
    <dbReference type="NCBI Taxonomy" id="1618666"/>
    <lineage>
        <taxon>Bacteria</taxon>
        <taxon>Candidatus Joergenseniibacteriota</taxon>
    </lineage>
</organism>
<comment type="similarity">
    <text evidence="1 6">Belongs to the EF-Ts family.</text>
</comment>
<dbReference type="EMBL" id="LCPO01000037">
    <property type="protein sequence ID" value="KKU97959.1"/>
    <property type="molecule type" value="Genomic_DNA"/>
</dbReference>
<evidence type="ECO:0000256" key="2">
    <source>
        <dbReference type="ARBA" id="ARBA00016956"/>
    </source>
</evidence>
<dbReference type="Pfam" id="PF00889">
    <property type="entry name" value="EF_TS"/>
    <property type="match status" value="1"/>
</dbReference>
<dbReference type="InterPro" id="IPR001816">
    <property type="entry name" value="Transl_elong_EFTs/EF1B"/>
</dbReference>
<accession>A0A0G1UUQ0</accession>
<sequence length="146" mass="16432">MTDDVKKLRDMTGAGVMDCKQALADAKGDFDRALQIVRERGVLIAEKKSERKTGAGILESYIHNNRVGVLLELRTETDFVARSEPFKTLAHEIVMQISAMAPEDVDALMKQPYIKDETMTVSDLVKQTVAKVGENIKVERFTRYEI</sequence>
<protein>
    <recommendedName>
        <fullName evidence="2 6">Elongation factor Ts</fullName>
        <shortName evidence="6">EF-Ts</shortName>
    </recommendedName>
</protein>
<feature type="domain" description="Translation elongation factor EFTs/EF1B dimerisation" evidence="7">
    <location>
        <begin position="68"/>
        <end position="145"/>
    </location>
</feature>
<keyword evidence="6" id="KW-0963">Cytoplasm</keyword>
<dbReference type="PROSITE" id="PS01126">
    <property type="entry name" value="EF_TS_1"/>
    <property type="match status" value="1"/>
</dbReference>
<dbReference type="CDD" id="cd14275">
    <property type="entry name" value="UBA_EF-Ts"/>
    <property type="match status" value="1"/>
</dbReference>
<dbReference type="GO" id="GO:0003746">
    <property type="term" value="F:translation elongation factor activity"/>
    <property type="evidence" value="ECO:0007669"/>
    <property type="project" value="UniProtKB-UniRule"/>
</dbReference>
<dbReference type="InterPro" id="IPR014039">
    <property type="entry name" value="Transl_elong_EFTs/EF1B_dimer"/>
</dbReference>
<dbReference type="NCBIfam" id="TIGR00116">
    <property type="entry name" value="tsf"/>
    <property type="match status" value="1"/>
</dbReference>
<dbReference type="FunFam" id="3.30.479.20:FF:000003">
    <property type="entry name" value="Elongation factor Ts, mitochondrial"/>
    <property type="match status" value="1"/>
</dbReference>
<evidence type="ECO:0000313" key="8">
    <source>
        <dbReference type="EMBL" id="KKU97959.1"/>
    </source>
</evidence>
<dbReference type="SUPFAM" id="SSF46934">
    <property type="entry name" value="UBA-like"/>
    <property type="match status" value="1"/>
</dbReference>
<dbReference type="Proteomes" id="UP000034600">
    <property type="component" value="Unassembled WGS sequence"/>
</dbReference>
<dbReference type="PATRIC" id="fig|1618666.3.peg.653"/>
<evidence type="ECO:0000313" key="9">
    <source>
        <dbReference type="Proteomes" id="UP000034600"/>
    </source>
</evidence>
<dbReference type="PANTHER" id="PTHR11741">
    <property type="entry name" value="ELONGATION FACTOR TS"/>
    <property type="match status" value="1"/>
</dbReference>
<dbReference type="Gene3D" id="1.10.8.10">
    <property type="entry name" value="DNA helicase RuvA subunit, C-terminal domain"/>
    <property type="match status" value="1"/>
</dbReference>
<dbReference type="InterPro" id="IPR036402">
    <property type="entry name" value="EF-Ts_dimer_sf"/>
</dbReference>
<keyword evidence="3 6" id="KW-0251">Elongation factor</keyword>
<gene>
    <name evidence="6" type="primary">tsf</name>
    <name evidence="8" type="ORF">UY32_C0037G0004</name>
</gene>
<proteinExistence type="inferred from homology"/>
<dbReference type="SUPFAM" id="SSF54713">
    <property type="entry name" value="Elongation factor Ts (EF-Ts), dimerisation domain"/>
    <property type="match status" value="1"/>
</dbReference>
<dbReference type="FunFam" id="1.10.8.10:FF:000001">
    <property type="entry name" value="Elongation factor Ts"/>
    <property type="match status" value="1"/>
</dbReference>
<dbReference type="HAMAP" id="MF_00050">
    <property type="entry name" value="EF_Ts"/>
    <property type="match status" value="1"/>
</dbReference>
<dbReference type="InterPro" id="IPR018101">
    <property type="entry name" value="Transl_elong_Ts_CS"/>
</dbReference>
<reference evidence="8 9" key="1">
    <citation type="journal article" date="2015" name="Nature">
        <title>rRNA introns, odd ribosomes, and small enigmatic genomes across a large radiation of phyla.</title>
        <authorList>
            <person name="Brown C.T."/>
            <person name="Hug L.A."/>
            <person name="Thomas B.C."/>
            <person name="Sharon I."/>
            <person name="Castelle C.J."/>
            <person name="Singh A."/>
            <person name="Wilkins M.J."/>
            <person name="Williams K.H."/>
            <person name="Banfield J.F."/>
        </authorList>
    </citation>
    <scope>NUCLEOTIDE SEQUENCE [LARGE SCALE GENOMIC DNA]</scope>
</reference>